<gene>
    <name evidence="1" type="ORF">SJAV_14710</name>
</gene>
<dbReference type="InterPro" id="IPR027417">
    <property type="entry name" value="P-loop_NTPase"/>
</dbReference>
<dbReference type="AlphaFoldDB" id="A0AAT9GRL8"/>
<organism evidence="1">
    <name type="scientific">Sulfurisphaera javensis</name>
    <dbReference type="NCBI Taxonomy" id="2049879"/>
    <lineage>
        <taxon>Archaea</taxon>
        <taxon>Thermoproteota</taxon>
        <taxon>Thermoprotei</taxon>
        <taxon>Sulfolobales</taxon>
        <taxon>Sulfolobaceae</taxon>
        <taxon>Sulfurisphaera</taxon>
    </lineage>
</organism>
<name>A0AAT9GRL8_9CREN</name>
<accession>A0AAT9GRL8</accession>
<dbReference type="RefSeq" id="WP_369609114.1">
    <property type="nucleotide sequence ID" value="NZ_AP031322.1"/>
</dbReference>
<dbReference type="EMBL" id="AP031322">
    <property type="protein sequence ID" value="BFH73527.1"/>
    <property type="molecule type" value="Genomic_DNA"/>
</dbReference>
<proteinExistence type="predicted"/>
<dbReference type="GeneID" id="92354428"/>
<reference evidence="1" key="1">
    <citation type="submission" date="2024-03" db="EMBL/GenBank/DDBJ databases">
        <title>Complete genome sequence of Sulfurisphaera javensis strain KD-1.</title>
        <authorList>
            <person name="Sakai H."/>
            <person name="Nur N."/>
            <person name="Suwanto A."/>
            <person name="Kurosawa N."/>
        </authorList>
    </citation>
    <scope>NUCLEOTIDE SEQUENCE</scope>
    <source>
        <strain evidence="1">KD-1</strain>
    </source>
</reference>
<protein>
    <submittedName>
        <fullName evidence="1">AAA family ATPase</fullName>
    </submittedName>
</protein>
<dbReference type="Gene3D" id="3.40.50.300">
    <property type="entry name" value="P-loop containing nucleotide triphosphate hydrolases"/>
    <property type="match status" value="1"/>
</dbReference>
<dbReference type="KEGG" id="sjv:SJAV_14710"/>
<dbReference type="SUPFAM" id="SSF52540">
    <property type="entry name" value="P-loop containing nucleoside triphosphate hydrolases"/>
    <property type="match status" value="1"/>
</dbReference>
<sequence length="176" mass="20067">MKISEFVFEKGRIVSLYGASGSGKTNIILQVITEITPSLYISTEGKSYYARIENLKAKKDVYYTESNSVYELILSIIKSANLNLKLIAVDTINRFYRETRKEKDIEYPLILLSAWAYENNIKVLLSWQVSGNNRVSGEKFMRKVSEDVLRVTKNYIIGNLRVCKFKIVSSGVEGCL</sequence>
<evidence type="ECO:0000313" key="1">
    <source>
        <dbReference type="EMBL" id="BFH73527.1"/>
    </source>
</evidence>